<evidence type="ECO:0000313" key="2">
    <source>
        <dbReference type="Proteomes" id="UP000294692"/>
    </source>
</evidence>
<sequence>MAPYQEAEAKREKPISLTQLGILRMVLTTVEGAGCLEPRLAGMPGLVRLALHG</sequence>
<name>A0A4R3VBG4_9BURK</name>
<protein>
    <submittedName>
        <fullName evidence="1">Uncharacterized protein</fullName>
    </submittedName>
</protein>
<organism evidence="1 2">
    <name type="scientific">Paracandidimonas soli</name>
    <dbReference type="NCBI Taxonomy" id="1917182"/>
    <lineage>
        <taxon>Bacteria</taxon>
        <taxon>Pseudomonadati</taxon>
        <taxon>Pseudomonadota</taxon>
        <taxon>Betaproteobacteria</taxon>
        <taxon>Burkholderiales</taxon>
        <taxon>Alcaligenaceae</taxon>
        <taxon>Paracandidimonas</taxon>
    </lineage>
</organism>
<accession>A0A4R3VBG4</accession>
<gene>
    <name evidence="1" type="ORF">EV686_10171</name>
</gene>
<keyword evidence="2" id="KW-1185">Reference proteome</keyword>
<comment type="caution">
    <text evidence="1">The sequence shown here is derived from an EMBL/GenBank/DDBJ whole genome shotgun (WGS) entry which is preliminary data.</text>
</comment>
<evidence type="ECO:0000313" key="1">
    <source>
        <dbReference type="EMBL" id="TCV02617.1"/>
    </source>
</evidence>
<dbReference type="EMBL" id="SMBX01000001">
    <property type="protein sequence ID" value="TCV02617.1"/>
    <property type="molecule type" value="Genomic_DNA"/>
</dbReference>
<reference evidence="1 2" key="1">
    <citation type="submission" date="2019-03" db="EMBL/GenBank/DDBJ databases">
        <title>Genomic Encyclopedia of Type Strains, Phase IV (KMG-IV): sequencing the most valuable type-strain genomes for metagenomic binning, comparative biology and taxonomic classification.</title>
        <authorList>
            <person name="Goeker M."/>
        </authorList>
    </citation>
    <scope>NUCLEOTIDE SEQUENCE [LARGE SCALE GENOMIC DNA]</scope>
    <source>
        <strain evidence="1 2">DSM 100048</strain>
    </source>
</reference>
<dbReference type="AlphaFoldDB" id="A0A4R3VBG4"/>
<dbReference type="Proteomes" id="UP000294692">
    <property type="component" value="Unassembled WGS sequence"/>
</dbReference>
<proteinExistence type="predicted"/>